<evidence type="ECO:0000313" key="2">
    <source>
        <dbReference type="EMBL" id="ORY44852.1"/>
    </source>
</evidence>
<keyword evidence="3" id="KW-1185">Reference proteome</keyword>
<dbReference type="AlphaFoldDB" id="A0A1Y2CCU0"/>
<dbReference type="SUPFAM" id="SSF48452">
    <property type="entry name" value="TPR-like"/>
    <property type="match status" value="1"/>
</dbReference>
<dbReference type="EMBL" id="MCGO01000021">
    <property type="protein sequence ID" value="ORY44852.1"/>
    <property type="molecule type" value="Genomic_DNA"/>
</dbReference>
<evidence type="ECO:0000256" key="1">
    <source>
        <dbReference type="SAM" id="MobiDB-lite"/>
    </source>
</evidence>
<dbReference type="Proteomes" id="UP000193642">
    <property type="component" value="Unassembled WGS sequence"/>
</dbReference>
<feature type="region of interest" description="Disordered" evidence="1">
    <location>
        <begin position="381"/>
        <end position="401"/>
    </location>
</feature>
<feature type="compositionally biased region" description="Basic and acidic residues" evidence="1">
    <location>
        <begin position="38"/>
        <end position="48"/>
    </location>
</feature>
<feature type="compositionally biased region" description="Pro residues" evidence="1">
    <location>
        <begin position="428"/>
        <end position="440"/>
    </location>
</feature>
<feature type="region of interest" description="Disordered" evidence="1">
    <location>
        <begin position="257"/>
        <end position="283"/>
    </location>
</feature>
<dbReference type="OrthoDB" id="626167at2759"/>
<comment type="caution">
    <text evidence="2">The sequence shown here is derived from an EMBL/GenBank/DDBJ whole genome shotgun (WGS) entry which is preliminary data.</text>
</comment>
<dbReference type="Pfam" id="PF13374">
    <property type="entry name" value="TPR_10"/>
    <property type="match status" value="1"/>
</dbReference>
<proteinExistence type="predicted"/>
<dbReference type="Gene3D" id="1.25.40.10">
    <property type="entry name" value="Tetratricopeptide repeat domain"/>
    <property type="match status" value="1"/>
</dbReference>
<feature type="compositionally biased region" description="Low complexity" evidence="1">
    <location>
        <begin position="53"/>
        <end position="69"/>
    </location>
</feature>
<dbReference type="InterPro" id="IPR011990">
    <property type="entry name" value="TPR-like_helical_dom_sf"/>
</dbReference>
<feature type="compositionally biased region" description="Low complexity" evidence="1">
    <location>
        <begin position="12"/>
        <end position="21"/>
    </location>
</feature>
<protein>
    <submittedName>
        <fullName evidence="2">Uncharacterized protein</fullName>
    </submittedName>
</protein>
<name>A0A1Y2CCU0_9FUNG</name>
<reference evidence="2 3" key="1">
    <citation type="submission" date="2016-07" db="EMBL/GenBank/DDBJ databases">
        <title>Pervasive Adenine N6-methylation of Active Genes in Fungi.</title>
        <authorList>
            <consortium name="DOE Joint Genome Institute"/>
            <person name="Mondo S.J."/>
            <person name="Dannebaum R.O."/>
            <person name="Kuo R.C."/>
            <person name="Labutti K."/>
            <person name="Haridas S."/>
            <person name="Kuo A."/>
            <person name="Salamov A."/>
            <person name="Ahrendt S.R."/>
            <person name="Lipzen A."/>
            <person name="Sullivan W."/>
            <person name="Andreopoulos W.B."/>
            <person name="Clum A."/>
            <person name="Lindquist E."/>
            <person name="Daum C."/>
            <person name="Ramamoorthy G.K."/>
            <person name="Gryganskyi A."/>
            <person name="Culley D."/>
            <person name="Magnuson J.K."/>
            <person name="James T.Y."/>
            <person name="O'Malley M.A."/>
            <person name="Stajich J.E."/>
            <person name="Spatafora J.W."/>
            <person name="Visel A."/>
            <person name="Grigoriev I.V."/>
        </authorList>
    </citation>
    <scope>NUCLEOTIDE SEQUENCE [LARGE SCALE GENOMIC DNA]</scope>
    <source>
        <strain evidence="2 3">JEL800</strain>
    </source>
</reference>
<organism evidence="2 3">
    <name type="scientific">Rhizoclosmatium globosum</name>
    <dbReference type="NCBI Taxonomy" id="329046"/>
    <lineage>
        <taxon>Eukaryota</taxon>
        <taxon>Fungi</taxon>
        <taxon>Fungi incertae sedis</taxon>
        <taxon>Chytridiomycota</taxon>
        <taxon>Chytridiomycota incertae sedis</taxon>
        <taxon>Chytridiomycetes</taxon>
        <taxon>Chytridiales</taxon>
        <taxon>Chytriomycetaceae</taxon>
        <taxon>Rhizoclosmatium</taxon>
    </lineage>
</organism>
<gene>
    <name evidence="2" type="ORF">BCR33DRAFT_765874</name>
</gene>
<sequence>MSHFDGSGSGSGSSSAGYSTSPPRLDRNGSSSGIPYVERMRLAREQSLHRKATTSATSPTSTSPTLSPTMRAARTASLSPALALHGTAFEPGSPSPSLNLSPYAAYVATPSTATATATPSYSYAPLLPPPAEIPRPGPSLFAQGVALLSPEGGQNPTLAFAKFGQALNRLPKKNQPGFNWYATATCLNNLAVSLRQASRYDDALIHIKQAWAVTVCALVDEKKRLDSMGMYLGDSWMDLVITILDLDKSEDWVRYSTAGDEPESEEKYTGKGKGVPGRSDTVWSQPDDFNKTAGLPHDPENSKVIHGPPLVVLFLDLTTNWGNILFNLGDMEGSITLHSNCLRLAETVFEYFPLDPDFRMSFPLAMSHRFSTTMTGGLFVNSPNLEPRRRNTNHTTFNLSSTSRVSMDDTSSIASGTTITPSFVTIGNPPPTSSTPPPASSSPSPLEDPHYPNPPKDKRIILSFLHRSIILAQARSLTHLSACCQILGLDDASLQCNSHALEIISFYKKMAVIGAKPLTPQQEAEAAAAAEATAASNRKVSLEDSDIAALNTVTSTETGSSRVANSVAAAKRKKVTLEDMFQAQQARLEKTKLYVKETVDPLQGTILANLAVSYYAKGRIASSFDHLTQAASIFKSANYQLSYTRTLSSVHALKVELGRSLKGLHWIRNMESQAIGQAEVSECTRYWGPPRMKGVNLESTGAAEPDTFANVYIGSAWAYPGLKGLKSCFLLFKEKDDLLGMLNCMVNMATAHLLNGQPYLALHILGSLLTEETASGLSLQNTSVAKTTGQAKIPEVLRIHVHYTLCQAVFLVLRLQHTPTHELFPQAIFFENESLLFCEVKPINDLLPALDLELNNFLELDMLCVAFLTSIQDLEQRREDIRSDIPYSLLYSYIGESGFFGHMARLYRSVSTNGQPGSSASQTLEQRQQQQQHMYGIGVGMDFYTQQAFLMRALMGKNDWVNAGGIYKYEGYNHVVMYYSQGIQKLDTTAKDAMQLLRTGTGDDGSYASGLISTLHDTTLNVKTMPPLCPEVIHGGGPMGLGMGLASLSLGSEPVMRFTAAMQSSLFVAPVLYSVSADVMAFGAYQMQAPQTVGTFAGEGLAADLLGVLRIPATPQPAKVHKDLLEAACHTYRGFLGMCELCLKDMLKDPDAYGELVFVSRNGAMVSAYVDQENGGDVIVGGGLMEAGKEKNASSVQGVRNSLNLDGKHMFPCRHFYV</sequence>
<feature type="region of interest" description="Disordered" evidence="1">
    <location>
        <begin position="419"/>
        <end position="453"/>
    </location>
</feature>
<feature type="region of interest" description="Disordered" evidence="1">
    <location>
        <begin position="1"/>
        <end position="74"/>
    </location>
</feature>
<accession>A0A1Y2CCU0</accession>
<evidence type="ECO:0000313" key="3">
    <source>
        <dbReference type="Proteomes" id="UP000193642"/>
    </source>
</evidence>